<evidence type="ECO:0000313" key="7">
    <source>
        <dbReference type="Proteomes" id="UP001212326"/>
    </source>
</evidence>
<dbReference type="PANTHER" id="PTHR34069:SF2">
    <property type="entry name" value="BETA-KETOACYL-[ACYL-CARRIER-PROTEIN] SYNTHASE III"/>
    <property type="match status" value="1"/>
</dbReference>
<evidence type="ECO:0000313" key="6">
    <source>
        <dbReference type="EMBL" id="WBO69719.1"/>
    </source>
</evidence>
<dbReference type="SUPFAM" id="SSF53901">
    <property type="entry name" value="Thiolase-like"/>
    <property type="match status" value="1"/>
</dbReference>
<evidence type="ECO:0008006" key="8">
    <source>
        <dbReference type="Google" id="ProtNLM"/>
    </source>
</evidence>
<dbReference type="Pfam" id="PF08541">
    <property type="entry name" value="ACP_syn_III_C"/>
    <property type="match status" value="1"/>
</dbReference>
<dbReference type="Proteomes" id="UP001212326">
    <property type="component" value="Plasmid punmamed1"/>
</dbReference>
<keyword evidence="3" id="KW-0012">Acyltransferase</keyword>
<evidence type="ECO:0000259" key="4">
    <source>
        <dbReference type="Pfam" id="PF08541"/>
    </source>
</evidence>
<keyword evidence="7" id="KW-1185">Reference proteome</keyword>
<reference evidence="6 7" key="1">
    <citation type="submission" date="2022-12" db="EMBL/GenBank/DDBJ databases">
        <title>HUAS 2-6.</title>
        <authorList>
            <person name="Mo P."/>
        </authorList>
    </citation>
    <scope>NUCLEOTIDE SEQUENCE [LARGE SCALE GENOMIC DNA]</scope>
    <source>
        <strain evidence="6 7">HUAS 2-6</strain>
        <plasmid evidence="6 7">punmamed1</plasmid>
    </source>
</reference>
<sequence length="347" mass="36446">MTQSSYPALIPSATDFTAGDAIYIASAAAELPPALSVEDAVRDGQYPQESADIAGYSGVTIAKESTTILDLAAGAASSAIARSTVPATDIRSVLFVSVFPFTHTPLYNVPAAIAEAVRSPCAFATQLSNASCAAGVDALVMAGHRLLVTDDRAALVVAGDLWRQPHIDRFNCNPNFVFADGAAAVVLSREAGYARLLSGATLTDPTLSGLHADVPSARTAVDISARARAFFETRMTPDEAHERLEAALTSTVDAALSLAGVDLDDVAYVLLPAIGRAFLQRYLDMLNVPLSRTAWDYYATTSHIGPGDQFSALSYLMDHDRCSSGDVVLLIGEGVGFQFSAAVLKVQ</sequence>
<feature type="domain" description="Beta-ketoacyl-[acyl-carrier-protein] synthase III C-terminal" evidence="4">
    <location>
        <begin position="258"/>
        <end position="345"/>
    </location>
</feature>
<keyword evidence="6" id="KW-0614">Plasmid</keyword>
<dbReference type="EMBL" id="CP115301">
    <property type="protein sequence ID" value="WBO69719.1"/>
    <property type="molecule type" value="Genomic_DNA"/>
</dbReference>
<dbReference type="Gene3D" id="3.40.47.10">
    <property type="match status" value="2"/>
</dbReference>
<proteinExistence type="predicted"/>
<dbReference type="RefSeq" id="WP_225102112.1">
    <property type="nucleotide sequence ID" value="NZ_CP115301.1"/>
</dbReference>
<dbReference type="InterPro" id="IPR013747">
    <property type="entry name" value="ACP_syn_III_C"/>
</dbReference>
<name>A0ABY7PI95_9ACTN</name>
<evidence type="ECO:0000256" key="2">
    <source>
        <dbReference type="ARBA" id="ARBA00022679"/>
    </source>
</evidence>
<dbReference type="InterPro" id="IPR016039">
    <property type="entry name" value="Thiolase-like"/>
</dbReference>
<dbReference type="InterPro" id="IPR013751">
    <property type="entry name" value="ACP_syn_III_N"/>
</dbReference>
<evidence type="ECO:0000256" key="1">
    <source>
        <dbReference type="ARBA" id="ARBA00022490"/>
    </source>
</evidence>
<gene>
    <name evidence="6" type="ORF">O1G22_44075</name>
</gene>
<evidence type="ECO:0000259" key="5">
    <source>
        <dbReference type="Pfam" id="PF08545"/>
    </source>
</evidence>
<accession>A0ABY7PI95</accession>
<feature type="domain" description="Beta-ketoacyl-[acyl-carrier-protein] synthase III N-terminal" evidence="5">
    <location>
        <begin position="129"/>
        <end position="198"/>
    </location>
</feature>
<organism evidence="6 7">
    <name type="scientific">Streptomyces camelliae</name>
    <dbReference type="NCBI Taxonomy" id="3004093"/>
    <lineage>
        <taxon>Bacteria</taxon>
        <taxon>Bacillati</taxon>
        <taxon>Actinomycetota</taxon>
        <taxon>Actinomycetes</taxon>
        <taxon>Kitasatosporales</taxon>
        <taxon>Streptomycetaceae</taxon>
        <taxon>Streptomyces</taxon>
    </lineage>
</organism>
<evidence type="ECO:0000256" key="3">
    <source>
        <dbReference type="ARBA" id="ARBA00023315"/>
    </source>
</evidence>
<keyword evidence="1" id="KW-0963">Cytoplasm</keyword>
<dbReference type="PANTHER" id="PTHR34069">
    <property type="entry name" value="3-OXOACYL-[ACYL-CARRIER-PROTEIN] SYNTHASE 3"/>
    <property type="match status" value="1"/>
</dbReference>
<dbReference type="Pfam" id="PF08545">
    <property type="entry name" value="ACP_syn_III"/>
    <property type="match status" value="1"/>
</dbReference>
<geneLocation type="plasmid" evidence="6 7">
    <name>punmamed1</name>
</geneLocation>
<keyword evidence="2" id="KW-0808">Transferase</keyword>
<protein>
    <recommendedName>
        <fullName evidence="8">3-oxoacyl-ACP synthase</fullName>
    </recommendedName>
</protein>